<protein>
    <submittedName>
        <fullName evidence="1">Uncharacterized protein</fullName>
    </submittedName>
</protein>
<dbReference type="EMBL" id="BPLQ01002864">
    <property type="protein sequence ID" value="GIX96120.1"/>
    <property type="molecule type" value="Genomic_DNA"/>
</dbReference>
<reference evidence="1 2" key="1">
    <citation type="submission" date="2021-06" db="EMBL/GenBank/DDBJ databases">
        <title>Caerostris darwini draft genome.</title>
        <authorList>
            <person name="Kono N."/>
            <person name="Arakawa K."/>
        </authorList>
    </citation>
    <scope>NUCLEOTIDE SEQUENCE [LARGE SCALE GENOMIC DNA]</scope>
</reference>
<gene>
    <name evidence="1" type="ORF">CDAR_46161</name>
</gene>
<dbReference type="AlphaFoldDB" id="A0AAV4PI37"/>
<sequence length="88" mass="10151">MDVEGVAHQWADRQKTNLVQLSEKFLEGHFITDCRALRHTHIRNVLPQMIFVHLKSSPPPPTPSQLPFVEKEALNPRDICQGRKSARR</sequence>
<proteinExistence type="predicted"/>
<evidence type="ECO:0000313" key="1">
    <source>
        <dbReference type="EMBL" id="GIX96120.1"/>
    </source>
</evidence>
<keyword evidence="2" id="KW-1185">Reference proteome</keyword>
<accession>A0AAV4PI37</accession>
<organism evidence="1 2">
    <name type="scientific">Caerostris darwini</name>
    <dbReference type="NCBI Taxonomy" id="1538125"/>
    <lineage>
        <taxon>Eukaryota</taxon>
        <taxon>Metazoa</taxon>
        <taxon>Ecdysozoa</taxon>
        <taxon>Arthropoda</taxon>
        <taxon>Chelicerata</taxon>
        <taxon>Arachnida</taxon>
        <taxon>Araneae</taxon>
        <taxon>Araneomorphae</taxon>
        <taxon>Entelegynae</taxon>
        <taxon>Araneoidea</taxon>
        <taxon>Araneidae</taxon>
        <taxon>Caerostris</taxon>
    </lineage>
</organism>
<evidence type="ECO:0000313" key="2">
    <source>
        <dbReference type="Proteomes" id="UP001054837"/>
    </source>
</evidence>
<comment type="caution">
    <text evidence="1">The sequence shown here is derived from an EMBL/GenBank/DDBJ whole genome shotgun (WGS) entry which is preliminary data.</text>
</comment>
<name>A0AAV4PI37_9ARAC</name>
<dbReference type="Proteomes" id="UP001054837">
    <property type="component" value="Unassembled WGS sequence"/>
</dbReference>